<name>A0A3R7LXG5_PENVA</name>
<protein>
    <recommendedName>
        <fullName evidence="3">VWFA domain-containing protein</fullName>
    </recommendedName>
</protein>
<proteinExistence type="predicted"/>
<evidence type="ECO:0000313" key="1">
    <source>
        <dbReference type="EMBL" id="ROT67116.1"/>
    </source>
</evidence>
<reference evidence="1 2" key="1">
    <citation type="submission" date="2018-04" db="EMBL/GenBank/DDBJ databases">
        <authorList>
            <person name="Zhang X."/>
            <person name="Yuan J."/>
            <person name="Li F."/>
            <person name="Xiang J."/>
        </authorList>
    </citation>
    <scope>NUCLEOTIDE SEQUENCE [LARGE SCALE GENOMIC DNA]</scope>
    <source>
        <tissue evidence="1">Muscle</tissue>
    </source>
</reference>
<evidence type="ECO:0000313" key="2">
    <source>
        <dbReference type="Proteomes" id="UP000283509"/>
    </source>
</evidence>
<accession>A0A3R7LXG5</accession>
<evidence type="ECO:0008006" key="3">
    <source>
        <dbReference type="Google" id="ProtNLM"/>
    </source>
</evidence>
<dbReference type="OrthoDB" id="6371112at2759"/>
<dbReference type="SUPFAM" id="SSF53300">
    <property type="entry name" value="vWA-like"/>
    <property type="match status" value="1"/>
</dbReference>
<dbReference type="InterPro" id="IPR036465">
    <property type="entry name" value="vWFA_dom_sf"/>
</dbReference>
<organism evidence="1 2">
    <name type="scientific">Penaeus vannamei</name>
    <name type="common">Whiteleg shrimp</name>
    <name type="synonym">Litopenaeus vannamei</name>
    <dbReference type="NCBI Taxonomy" id="6689"/>
    <lineage>
        <taxon>Eukaryota</taxon>
        <taxon>Metazoa</taxon>
        <taxon>Ecdysozoa</taxon>
        <taxon>Arthropoda</taxon>
        <taxon>Crustacea</taxon>
        <taxon>Multicrustacea</taxon>
        <taxon>Malacostraca</taxon>
        <taxon>Eumalacostraca</taxon>
        <taxon>Eucarida</taxon>
        <taxon>Decapoda</taxon>
        <taxon>Dendrobranchiata</taxon>
        <taxon>Penaeoidea</taxon>
        <taxon>Penaeidae</taxon>
        <taxon>Penaeus</taxon>
    </lineage>
</organism>
<reference evidence="1 2" key="2">
    <citation type="submission" date="2019-01" db="EMBL/GenBank/DDBJ databases">
        <title>The decoding of complex shrimp genome reveals the adaptation for benthos swimmer, frequently molting mechanism and breeding impact on genome.</title>
        <authorList>
            <person name="Sun Y."/>
            <person name="Gao Y."/>
            <person name="Yu Y."/>
        </authorList>
    </citation>
    <scope>NUCLEOTIDE SEQUENCE [LARGE SCALE GENOMIC DNA]</scope>
    <source>
        <tissue evidence="1">Muscle</tissue>
    </source>
</reference>
<dbReference type="GO" id="GO:0032991">
    <property type="term" value="C:protein-containing complex"/>
    <property type="evidence" value="ECO:0007669"/>
    <property type="project" value="UniProtKB-ARBA"/>
</dbReference>
<dbReference type="Proteomes" id="UP000283509">
    <property type="component" value="Unassembled WGS sequence"/>
</dbReference>
<sequence>MEAETEQDFNIYAVEEACGKLHTLLQAPPTLPGSLSSDETIQTHDVFNILMADVSGSMSSYWEHVVTGWQDHIKDKLNGLTKIFVFGSNVQMRRVGSDLYSKDFVGSGTDLTSALRTVRLEVEDCSKKIIRVFIITDGQHGHGEPYPDTEISLMKAPVGKSVSVYLLGISEYFPVEYSISIRSYLHNGNANMPSLFWAKDESEIVEEIANIGNELNAGLVTLTLNHQGHILPGLSKTNVIHLGEWLYFDEPPENLPPLTVKVDKEEQPLPFTYKDLSVRVLLDSTFRQWNSVLIQQHRKNEHVPLETFDLMDSLFNKYYEDLKAKLVDGNDIRARILNKRIKGSKIEYATLMNQSKTIIGIEGKYQTEIELAESILKTTVTSRKYDSRNLKLKGHGQDDYANDVQAFRQLYESLKDQILALPPDEGCRILLKSTLQDLQDPNFTMLLEENKFDLLKTFSITGIPVYAPIRDASQINPWTMVIRHILVAPFTILSQTVLEASADTTQDFESSEDKAVLLTQDDEKTRFNIIVPVVPAHAAEVLKPLVQSNLYAMMATFCVLKNPHIIDYDAHLAALGCTWMRTVREFPLSNRPEYVSERLQNIVSTANIYMSRPGVNLYVNALLNNPNQALMTESKDEFHGRTLKCESLIKPLFFLGLNKDKITRTQAQNILTLVLEEFIGRCLCNYKHDDAEATPFTDFFAPELNDPEKKKAWLEQYFQGVIEEFESSQGDLLKAFFSLDDLRASIKKFIAQKMSTLYDQILEEIKIGLTMEKIKKLRNFGSCDLPTPKEAMEIIRKKIALENARSLRSTLAKETEEYTVQKWRKMYMEAHSPLVMPMTREQVVDAAQARGVQVTLENFSNTYRYDERLLLVRNACQIPNCPHFLQPHRNFNQHLSIEREKPNFPHAMHIVSYESRHENIDIVIGRLAAGNYAGTRDRQVPPPPEPALLESLKEEMTELLCRYKKL</sequence>
<dbReference type="EMBL" id="QCYY01002846">
    <property type="protein sequence ID" value="ROT67116.1"/>
    <property type="molecule type" value="Genomic_DNA"/>
</dbReference>
<keyword evidence="2" id="KW-1185">Reference proteome</keyword>
<dbReference type="AlphaFoldDB" id="A0A3R7LXG5"/>
<dbReference type="CDD" id="cd00198">
    <property type="entry name" value="vWFA"/>
    <property type="match status" value="1"/>
</dbReference>
<comment type="caution">
    <text evidence="1">The sequence shown here is derived from an EMBL/GenBank/DDBJ whole genome shotgun (WGS) entry which is preliminary data.</text>
</comment>
<gene>
    <name evidence="1" type="ORF">C7M84_014810</name>
</gene>